<dbReference type="InterPro" id="IPR004182">
    <property type="entry name" value="GRAM"/>
</dbReference>
<gene>
    <name evidence="4" type="primary">Tbc1d8_0</name>
    <name evidence="4" type="ORF">EYF80_042104</name>
</gene>
<keyword evidence="1" id="KW-0175">Coiled coil</keyword>
<dbReference type="PANTHER" id="PTHR47666">
    <property type="entry name" value="PROTEIN VASCULAR ASSOCIATED DEATH 1, CHLOROPLASTIC"/>
    <property type="match status" value="1"/>
</dbReference>
<evidence type="ECO:0000259" key="3">
    <source>
        <dbReference type="SMART" id="SM00568"/>
    </source>
</evidence>
<dbReference type="Pfam" id="PF02893">
    <property type="entry name" value="GRAM"/>
    <property type="match status" value="1"/>
</dbReference>
<evidence type="ECO:0000256" key="2">
    <source>
        <dbReference type="SAM" id="MobiDB-lite"/>
    </source>
</evidence>
<dbReference type="Proteomes" id="UP000314294">
    <property type="component" value="Unassembled WGS sequence"/>
</dbReference>
<evidence type="ECO:0000313" key="5">
    <source>
        <dbReference type="Proteomes" id="UP000314294"/>
    </source>
</evidence>
<dbReference type="PANTHER" id="PTHR47666:SF2">
    <property type="entry name" value="TBC1 DOMAIN FAMILY MEMBER 8 ISOFORM X1"/>
    <property type="match status" value="1"/>
</dbReference>
<protein>
    <submittedName>
        <fullName evidence="4">TBC1 domain family member 8</fullName>
    </submittedName>
</protein>
<accession>A0A4Z2G4I8</accession>
<sequence>MTGASSSQALKDSSFGVDRMHSKEERCDQCQTRVFEHKVFTGVHEQAEVVAEDVPKAGARSDVRIVDDSPHIVVYQLPAERVIVAQGAQGGQQGVATRNPHCLCPDVQPRLLAGFLLPAQPCHVGPGFSRGSAARRVKLAALSIPPSSVEISMVQLSPSQSPSVTPPPECTEEGQERRENPLVADYHPTVCSPSGLLALQLSLETSTVYYGYESYIEDGLICLKHKVRNLEKKKLRLKDYKKRLNWGEQLNKDQKEAVEKYEEVLHNLAFARELHKSLDVLTQDLLRAQKKAMRKEQVVKEETERRQLSTVLQIQHLLHCMQQEHVRRDLLAGHNQAPHIAAQKLDGLNQLAALLGFKRDNGLSRSTAAPQPPLSRRCAAGEPPLSRSARRCGDSSRPGKDLLPAGSMWLNPEEVLLKNALKLWVTARSNDFFLLQRRRGHGEPAGRITGLLVGALDSVLDSSARISPFRILLQVPGSQVSWVLASGAAVEEVTRHWDWLGLHLLPLLPVFENKDDAASFVRGKVQGLIAEQLRPAAQEEPDKFREALLKFQLHFGLPPAEQLVTAFSCCWRRRVPRHGVLYLSANHAAFYAFLLGREVKFLIPWAEVTRLERVSTGLMSEAVRITTRQRQREFSMFLNPDEAFGLMGQLADLALRRLLDSAGLEADRVLPQPAHFTKRSVAAGSGTLEPRTTLK</sequence>
<comment type="caution">
    <text evidence="4">The sequence shown here is derived from an EMBL/GenBank/DDBJ whole genome shotgun (WGS) entry which is preliminary data.</text>
</comment>
<feature type="coiled-coil region" evidence="1">
    <location>
        <begin position="271"/>
        <end position="306"/>
    </location>
</feature>
<name>A0A4Z2G4I8_9TELE</name>
<dbReference type="AlphaFoldDB" id="A0A4Z2G4I8"/>
<feature type="region of interest" description="Disordered" evidence="2">
    <location>
        <begin position="1"/>
        <end position="22"/>
    </location>
</feature>
<dbReference type="SMART" id="SM00568">
    <property type="entry name" value="GRAM"/>
    <property type="match status" value="1"/>
</dbReference>
<dbReference type="InterPro" id="IPR041637">
    <property type="entry name" value="Caprin-1_dimer"/>
</dbReference>
<proteinExistence type="predicted"/>
<feature type="domain" description="GRAM" evidence="3">
    <location>
        <begin position="549"/>
        <end position="615"/>
    </location>
</feature>
<dbReference type="OrthoDB" id="17687at2759"/>
<feature type="region of interest" description="Disordered" evidence="2">
    <location>
        <begin position="362"/>
        <end position="399"/>
    </location>
</feature>
<feature type="compositionally biased region" description="Polar residues" evidence="2">
    <location>
        <begin position="1"/>
        <end position="11"/>
    </location>
</feature>
<evidence type="ECO:0000256" key="1">
    <source>
        <dbReference type="SAM" id="Coils"/>
    </source>
</evidence>
<organism evidence="4 5">
    <name type="scientific">Liparis tanakae</name>
    <name type="common">Tanaka's snailfish</name>
    <dbReference type="NCBI Taxonomy" id="230148"/>
    <lineage>
        <taxon>Eukaryota</taxon>
        <taxon>Metazoa</taxon>
        <taxon>Chordata</taxon>
        <taxon>Craniata</taxon>
        <taxon>Vertebrata</taxon>
        <taxon>Euteleostomi</taxon>
        <taxon>Actinopterygii</taxon>
        <taxon>Neopterygii</taxon>
        <taxon>Teleostei</taxon>
        <taxon>Neoteleostei</taxon>
        <taxon>Acanthomorphata</taxon>
        <taxon>Eupercaria</taxon>
        <taxon>Perciformes</taxon>
        <taxon>Cottioidei</taxon>
        <taxon>Cottales</taxon>
        <taxon>Liparidae</taxon>
        <taxon>Liparis</taxon>
    </lineage>
</organism>
<dbReference type="FunFam" id="2.30.29.30:FF:000013">
    <property type="entry name" value="Putative TBC1 domain family member 8B"/>
    <property type="match status" value="1"/>
</dbReference>
<dbReference type="Pfam" id="PF18293">
    <property type="entry name" value="Caprin-1_dimer"/>
    <property type="match status" value="1"/>
</dbReference>
<dbReference type="InterPro" id="IPR011993">
    <property type="entry name" value="PH-like_dom_sf"/>
</dbReference>
<reference evidence="4 5" key="1">
    <citation type="submission" date="2019-03" db="EMBL/GenBank/DDBJ databases">
        <title>First draft genome of Liparis tanakae, snailfish: a comprehensive survey of snailfish specific genes.</title>
        <authorList>
            <person name="Kim W."/>
            <person name="Song I."/>
            <person name="Jeong J.-H."/>
            <person name="Kim D."/>
            <person name="Kim S."/>
            <person name="Ryu S."/>
            <person name="Song J.Y."/>
            <person name="Lee S.K."/>
        </authorList>
    </citation>
    <scope>NUCLEOTIDE SEQUENCE [LARGE SCALE GENOMIC DNA]</scope>
    <source>
        <tissue evidence="4">Muscle</tissue>
    </source>
</reference>
<evidence type="ECO:0000313" key="4">
    <source>
        <dbReference type="EMBL" id="TNN47694.1"/>
    </source>
</evidence>
<dbReference type="Gene3D" id="2.30.29.30">
    <property type="entry name" value="Pleckstrin-homology domain (PH domain)/Phosphotyrosine-binding domain (PTB)"/>
    <property type="match status" value="1"/>
</dbReference>
<keyword evidence="5" id="KW-1185">Reference proteome</keyword>
<dbReference type="EMBL" id="SRLO01000728">
    <property type="protein sequence ID" value="TNN47694.1"/>
    <property type="molecule type" value="Genomic_DNA"/>
</dbReference>
<feature type="region of interest" description="Disordered" evidence="2">
    <location>
        <begin position="156"/>
        <end position="176"/>
    </location>
</feature>